<dbReference type="Proteomes" id="UP000216998">
    <property type="component" value="Unassembled WGS sequence"/>
</dbReference>
<accession>A0A255Z506</accession>
<evidence type="ECO:0008006" key="3">
    <source>
        <dbReference type="Google" id="ProtNLM"/>
    </source>
</evidence>
<gene>
    <name evidence="1" type="ORF">CHU95_04645</name>
</gene>
<proteinExistence type="predicted"/>
<sequence>MNNPGGFGPQRIGRTLNAVAGKALGKDGMAFGALLTDWAAIVGGRLAEQTSPQKLAFPAGRRENAVLHVRVSSAAALLVQHEEPQILERINSFMGWRAVARLKLVHAGPVLPQKNYAMKPLKRLDPVKERELTTAVAPIENDELRAVLERLGRAVVG</sequence>
<protein>
    <recommendedName>
        <fullName evidence="3">RNA-binding protein</fullName>
    </recommendedName>
</protein>
<dbReference type="InterPro" id="IPR007922">
    <property type="entry name" value="DciA-like"/>
</dbReference>
<dbReference type="RefSeq" id="WP_094454187.1">
    <property type="nucleotide sequence ID" value="NZ_NOXU01000022.1"/>
</dbReference>
<name>A0A255Z506_9PROT</name>
<dbReference type="PIRSF" id="PIRSF032064">
    <property type="entry name" value="UCP032064"/>
    <property type="match status" value="1"/>
</dbReference>
<evidence type="ECO:0000313" key="2">
    <source>
        <dbReference type="Proteomes" id="UP000216998"/>
    </source>
</evidence>
<keyword evidence="2" id="KW-1185">Reference proteome</keyword>
<dbReference type="EMBL" id="NOXU01000022">
    <property type="protein sequence ID" value="OYQ36511.1"/>
    <property type="molecule type" value="Genomic_DNA"/>
</dbReference>
<comment type="caution">
    <text evidence="1">The sequence shown here is derived from an EMBL/GenBank/DDBJ whole genome shotgun (WGS) entry which is preliminary data.</text>
</comment>
<evidence type="ECO:0000313" key="1">
    <source>
        <dbReference type="EMBL" id="OYQ36511.1"/>
    </source>
</evidence>
<organism evidence="1 2">
    <name type="scientific">Niveispirillum lacus</name>
    <dbReference type="NCBI Taxonomy" id="1981099"/>
    <lineage>
        <taxon>Bacteria</taxon>
        <taxon>Pseudomonadati</taxon>
        <taxon>Pseudomonadota</taxon>
        <taxon>Alphaproteobacteria</taxon>
        <taxon>Rhodospirillales</taxon>
        <taxon>Azospirillaceae</taxon>
        <taxon>Niveispirillum</taxon>
    </lineage>
</organism>
<dbReference type="InterPro" id="IPR010593">
    <property type="entry name" value="DUF1159"/>
</dbReference>
<dbReference type="PANTHER" id="PTHR36456:SF1">
    <property type="entry name" value="UPF0232 PROTEIN SCO3875"/>
    <property type="match status" value="1"/>
</dbReference>
<reference evidence="1 2" key="1">
    <citation type="submission" date="2017-07" db="EMBL/GenBank/DDBJ databases">
        <title>Niveispirillum cyanobacteriorum sp. nov., isolated from cyanobacterial aggregates in a eutrophic lake.</title>
        <authorList>
            <person name="Cai H."/>
        </authorList>
    </citation>
    <scope>NUCLEOTIDE SEQUENCE [LARGE SCALE GENOMIC DNA]</scope>
    <source>
        <strain evidence="2">TH1-14</strain>
    </source>
</reference>
<dbReference type="AlphaFoldDB" id="A0A255Z506"/>
<dbReference type="OrthoDB" id="7160947at2"/>
<dbReference type="Pfam" id="PF05258">
    <property type="entry name" value="DciA"/>
    <property type="match status" value="1"/>
</dbReference>
<dbReference type="PANTHER" id="PTHR36456">
    <property type="entry name" value="UPF0232 PROTEIN SCO3875"/>
    <property type="match status" value="1"/>
</dbReference>